<dbReference type="InterPro" id="IPR009799">
    <property type="entry name" value="EthD_dom"/>
</dbReference>
<dbReference type="EMBL" id="PDLN01000001">
    <property type="protein sequence ID" value="RDW94282.1"/>
    <property type="molecule type" value="Genomic_DNA"/>
</dbReference>
<dbReference type="NCBIfam" id="TIGR02118">
    <property type="entry name" value="EthD family reductase"/>
    <property type="match status" value="1"/>
</dbReference>
<dbReference type="PANTHER" id="PTHR40260:SF2">
    <property type="entry name" value="BLR8190 PROTEIN"/>
    <property type="match status" value="1"/>
</dbReference>
<evidence type="ECO:0000313" key="3">
    <source>
        <dbReference type="Proteomes" id="UP000256328"/>
    </source>
</evidence>
<evidence type="ECO:0000256" key="1">
    <source>
        <dbReference type="ARBA" id="ARBA00005986"/>
    </source>
</evidence>
<accession>A0A3D8T6R9</accession>
<comment type="caution">
    <text evidence="2">The sequence shown here is derived from an EMBL/GenBank/DDBJ whole genome shotgun (WGS) entry which is preliminary data.</text>
</comment>
<evidence type="ECO:0008006" key="4">
    <source>
        <dbReference type="Google" id="ProtNLM"/>
    </source>
</evidence>
<dbReference type="Proteomes" id="UP000256328">
    <property type="component" value="Unassembled WGS sequence"/>
</dbReference>
<dbReference type="PANTHER" id="PTHR40260">
    <property type="entry name" value="BLR8190 PROTEIN"/>
    <property type="match status" value="1"/>
</dbReference>
<organism evidence="2 3">
    <name type="scientific">Coleophoma crateriformis</name>
    <dbReference type="NCBI Taxonomy" id="565419"/>
    <lineage>
        <taxon>Eukaryota</taxon>
        <taxon>Fungi</taxon>
        <taxon>Dikarya</taxon>
        <taxon>Ascomycota</taxon>
        <taxon>Pezizomycotina</taxon>
        <taxon>Leotiomycetes</taxon>
        <taxon>Helotiales</taxon>
        <taxon>Dermateaceae</taxon>
        <taxon>Coleophoma</taxon>
    </lineage>
</organism>
<gene>
    <name evidence="2" type="ORF">BP5796_00045</name>
</gene>
<sequence>MPATVTLIYPLPTDTSAKPFDFTYYMEKHMPMVYENWSSVGMTGYRVIKLEADSGYSTLCTLEWESAAAFKTARSNEAVATKIFGDIPNFSTVSPGIFVVGEVIASK</sequence>
<comment type="similarity">
    <text evidence="1">Belongs to the tpcK family.</text>
</comment>
<name>A0A3D8T6R9_9HELO</name>
<protein>
    <recommendedName>
        <fullName evidence="4">Ethyl tert-butyl ether degradation EthD</fullName>
    </recommendedName>
</protein>
<dbReference type="GO" id="GO:0016491">
    <property type="term" value="F:oxidoreductase activity"/>
    <property type="evidence" value="ECO:0007669"/>
    <property type="project" value="InterPro"/>
</dbReference>
<dbReference type="InterPro" id="IPR011008">
    <property type="entry name" value="Dimeric_a/b-barrel"/>
</dbReference>
<reference evidence="2 3" key="1">
    <citation type="journal article" date="2018" name="IMA Fungus">
        <title>IMA Genome-F 9: Draft genome sequence of Annulohypoxylon stygium, Aspergillus mulundensis, Berkeleyomyces basicola (syn. Thielaviopsis basicola), Ceratocystis smalleyi, two Cercospora beticola strains, Coleophoma cylindrospora, Fusarium fracticaudum, Phialophora cf. hyalina, and Morchella septimelata.</title>
        <authorList>
            <person name="Wingfield B.D."/>
            <person name="Bills G.F."/>
            <person name="Dong Y."/>
            <person name="Huang W."/>
            <person name="Nel W.J."/>
            <person name="Swalarsk-Parry B.S."/>
            <person name="Vaghefi N."/>
            <person name="Wilken P.M."/>
            <person name="An Z."/>
            <person name="de Beer Z.W."/>
            <person name="De Vos L."/>
            <person name="Chen L."/>
            <person name="Duong T.A."/>
            <person name="Gao Y."/>
            <person name="Hammerbacher A."/>
            <person name="Kikkert J.R."/>
            <person name="Li Y."/>
            <person name="Li H."/>
            <person name="Li K."/>
            <person name="Li Q."/>
            <person name="Liu X."/>
            <person name="Ma X."/>
            <person name="Naidoo K."/>
            <person name="Pethybridge S.J."/>
            <person name="Sun J."/>
            <person name="Steenkamp E.T."/>
            <person name="van der Nest M.A."/>
            <person name="van Wyk S."/>
            <person name="Wingfield M.J."/>
            <person name="Xiong C."/>
            <person name="Yue Q."/>
            <person name="Zhang X."/>
        </authorList>
    </citation>
    <scope>NUCLEOTIDE SEQUENCE [LARGE SCALE GENOMIC DNA]</scope>
    <source>
        <strain evidence="2 3">BP5796</strain>
    </source>
</reference>
<dbReference type="AlphaFoldDB" id="A0A3D8T6R9"/>
<keyword evidence="3" id="KW-1185">Reference proteome</keyword>
<proteinExistence type="inferred from homology"/>
<evidence type="ECO:0000313" key="2">
    <source>
        <dbReference type="EMBL" id="RDW94282.1"/>
    </source>
</evidence>
<dbReference type="OrthoDB" id="4892971at2759"/>
<dbReference type="SUPFAM" id="SSF54909">
    <property type="entry name" value="Dimeric alpha+beta barrel"/>
    <property type="match status" value="1"/>
</dbReference>
<dbReference type="Gene3D" id="3.30.70.100">
    <property type="match status" value="1"/>
</dbReference>